<evidence type="ECO:0000313" key="2">
    <source>
        <dbReference type="EMBL" id="VEL23796.1"/>
    </source>
</evidence>
<dbReference type="AlphaFoldDB" id="A0A448WZ39"/>
<feature type="compositionally biased region" description="Low complexity" evidence="1">
    <location>
        <begin position="8"/>
        <end position="24"/>
    </location>
</feature>
<protein>
    <submittedName>
        <fullName evidence="2">Uncharacterized protein</fullName>
    </submittedName>
</protein>
<keyword evidence="3" id="KW-1185">Reference proteome</keyword>
<dbReference type="EMBL" id="CAAALY010063980">
    <property type="protein sequence ID" value="VEL23796.1"/>
    <property type="molecule type" value="Genomic_DNA"/>
</dbReference>
<evidence type="ECO:0000256" key="1">
    <source>
        <dbReference type="SAM" id="MobiDB-lite"/>
    </source>
</evidence>
<comment type="caution">
    <text evidence="2">The sequence shown here is derived from an EMBL/GenBank/DDBJ whole genome shotgun (WGS) entry which is preliminary data.</text>
</comment>
<accession>A0A448WZ39</accession>
<dbReference type="Proteomes" id="UP000784294">
    <property type="component" value="Unassembled WGS sequence"/>
</dbReference>
<name>A0A448WZ39_9PLAT</name>
<gene>
    <name evidence="2" type="ORF">PXEA_LOCUS17236</name>
</gene>
<feature type="region of interest" description="Disordered" evidence="1">
    <location>
        <begin position="1"/>
        <end position="26"/>
    </location>
</feature>
<sequence length="130" mass="14298">MHTCSRNSTSLPSLQRLSPSLGPSNESLRPGLTGRCLTRGHHLIARATGFWVAEFAKFCLLWLRSSVSVIRSSSGEDDFSNGKELSEDLECHLWPIIDTIYSHTDPSSVCVVSAGEVGPGNQRMGRRVQR</sequence>
<proteinExistence type="predicted"/>
<reference evidence="2" key="1">
    <citation type="submission" date="2018-11" db="EMBL/GenBank/DDBJ databases">
        <authorList>
            <consortium name="Pathogen Informatics"/>
        </authorList>
    </citation>
    <scope>NUCLEOTIDE SEQUENCE</scope>
</reference>
<evidence type="ECO:0000313" key="3">
    <source>
        <dbReference type="Proteomes" id="UP000784294"/>
    </source>
</evidence>
<organism evidence="2 3">
    <name type="scientific">Protopolystoma xenopodis</name>
    <dbReference type="NCBI Taxonomy" id="117903"/>
    <lineage>
        <taxon>Eukaryota</taxon>
        <taxon>Metazoa</taxon>
        <taxon>Spiralia</taxon>
        <taxon>Lophotrochozoa</taxon>
        <taxon>Platyhelminthes</taxon>
        <taxon>Monogenea</taxon>
        <taxon>Polyopisthocotylea</taxon>
        <taxon>Polystomatidea</taxon>
        <taxon>Polystomatidae</taxon>
        <taxon>Protopolystoma</taxon>
    </lineage>
</organism>